<dbReference type="AlphaFoldDB" id="A0A177DW10"/>
<dbReference type="VEuPathDB" id="FungiDB:CC77DRAFT_714442"/>
<evidence type="ECO:0000313" key="3">
    <source>
        <dbReference type="Proteomes" id="UP000077248"/>
    </source>
</evidence>
<protein>
    <submittedName>
        <fullName evidence="2">Uncharacterized protein</fullName>
    </submittedName>
</protein>
<sequence length="293" mass="32318">MLTINTNPVLLAAINLFFCNTCYAQALNDSSVLGCSPPISTIVNGHLPFNSTGTFRLDPGSAFDDPWYLSITITDRRGPNYVHGDSLTWQERETFLSVPDSLTENQHGSQTQYCMYTLPSLDVRNQEEHGSCIGVLSNACIEHVQYNTPTMLDNLCPRPYELTQICGSYGEHVIGSPRNFSSTECTLTRLPNVDLPERYRTYAYMSTAIRKGGDDREGYDAYDRHVKEAVPTVFTIKAPDGTIETKVVCLAPDNVVEGSRIPPESAASHLRSGPELKRASVSVALVSILSFIL</sequence>
<feature type="chain" id="PRO_5008059900" evidence="1">
    <location>
        <begin position="25"/>
        <end position="293"/>
    </location>
</feature>
<feature type="signal peptide" evidence="1">
    <location>
        <begin position="1"/>
        <end position="24"/>
    </location>
</feature>
<gene>
    <name evidence="2" type="ORF">CC77DRAFT_714442</name>
</gene>
<dbReference type="KEGG" id="aalt:CC77DRAFT_714442"/>
<name>A0A177DW10_ALTAL</name>
<proteinExistence type="predicted"/>
<reference evidence="2 3" key="1">
    <citation type="submission" date="2016-05" db="EMBL/GenBank/DDBJ databases">
        <title>Comparative analysis of secretome profiles of manganese(II)-oxidizing ascomycete fungi.</title>
        <authorList>
            <consortium name="DOE Joint Genome Institute"/>
            <person name="Zeiner C.A."/>
            <person name="Purvine S.O."/>
            <person name="Zink E.M."/>
            <person name="Wu S."/>
            <person name="Pasa-Tolic L."/>
            <person name="Chaput D.L."/>
            <person name="Haridas S."/>
            <person name="Grigoriev I.V."/>
            <person name="Santelli C.M."/>
            <person name="Hansel C.M."/>
        </authorList>
    </citation>
    <scope>NUCLEOTIDE SEQUENCE [LARGE SCALE GENOMIC DNA]</scope>
    <source>
        <strain evidence="2 3">SRC1lrK2f</strain>
    </source>
</reference>
<evidence type="ECO:0000313" key="2">
    <source>
        <dbReference type="EMBL" id="OAG23380.1"/>
    </source>
</evidence>
<dbReference type="GeneID" id="29118464"/>
<keyword evidence="3" id="KW-1185">Reference proteome</keyword>
<dbReference type="Proteomes" id="UP000077248">
    <property type="component" value="Unassembled WGS sequence"/>
</dbReference>
<dbReference type="EMBL" id="KV441473">
    <property type="protein sequence ID" value="OAG23380.1"/>
    <property type="molecule type" value="Genomic_DNA"/>
</dbReference>
<accession>A0A177DW10</accession>
<organism evidence="2 3">
    <name type="scientific">Alternaria alternata</name>
    <name type="common">Alternaria rot fungus</name>
    <name type="synonym">Torula alternata</name>
    <dbReference type="NCBI Taxonomy" id="5599"/>
    <lineage>
        <taxon>Eukaryota</taxon>
        <taxon>Fungi</taxon>
        <taxon>Dikarya</taxon>
        <taxon>Ascomycota</taxon>
        <taxon>Pezizomycotina</taxon>
        <taxon>Dothideomycetes</taxon>
        <taxon>Pleosporomycetidae</taxon>
        <taxon>Pleosporales</taxon>
        <taxon>Pleosporineae</taxon>
        <taxon>Pleosporaceae</taxon>
        <taxon>Alternaria</taxon>
        <taxon>Alternaria sect. Alternaria</taxon>
        <taxon>Alternaria alternata complex</taxon>
    </lineage>
</organism>
<dbReference type="OMA" id="TVYNEHI"/>
<keyword evidence="1" id="KW-0732">Signal</keyword>
<evidence type="ECO:0000256" key="1">
    <source>
        <dbReference type="SAM" id="SignalP"/>
    </source>
</evidence>
<dbReference type="RefSeq" id="XP_018388801.1">
    <property type="nucleotide sequence ID" value="XM_018532870.1"/>
</dbReference>